<keyword evidence="5" id="KW-1185">Reference proteome</keyword>
<dbReference type="OrthoDB" id="8594221at2"/>
<proteinExistence type="predicted"/>
<keyword evidence="2" id="KW-0378">Hydrolase</keyword>
<dbReference type="SUPFAM" id="SSF55811">
    <property type="entry name" value="Nudix"/>
    <property type="match status" value="1"/>
</dbReference>
<dbReference type="EMBL" id="FOXF01000030">
    <property type="protein sequence ID" value="SFP50600.1"/>
    <property type="molecule type" value="Genomic_DNA"/>
</dbReference>
<evidence type="ECO:0000313" key="5">
    <source>
        <dbReference type="Proteomes" id="UP000243745"/>
    </source>
</evidence>
<sequence>MAERFRPYVTVAAIIECRGKYALVSEYDEAPYPVYGQPAGHLENREDLIDAVKREMREETGLNLEPQGLCGIYTYVKDNETIQRFCFYTVNNDLPEELTANDPDQDIQTAGWYTREEIEKLKPQYRTRLVKHCFDDYFAGNRYPLDILKTIKP</sequence>
<reference evidence="4 5" key="1">
    <citation type="submission" date="2016-10" db="EMBL/GenBank/DDBJ databases">
        <authorList>
            <person name="Varghese N."/>
            <person name="Submissions S."/>
        </authorList>
    </citation>
    <scope>NUCLEOTIDE SEQUENCE [LARGE SCALE GENOMIC DNA]</scope>
    <source>
        <strain evidence="4 5">DSM 1361</strain>
    </source>
</reference>
<dbReference type="GO" id="GO:0016787">
    <property type="term" value="F:hydrolase activity"/>
    <property type="evidence" value="ECO:0007669"/>
    <property type="project" value="UniProtKB-KW"/>
</dbReference>
<dbReference type="InterPro" id="IPR015797">
    <property type="entry name" value="NUDIX_hydrolase-like_dom_sf"/>
</dbReference>
<accession>A0A662ZII2</accession>
<dbReference type="Proteomes" id="UP000243745">
    <property type="component" value="Unassembled WGS sequence"/>
</dbReference>
<dbReference type="RefSeq" id="WP_031578280.1">
    <property type="nucleotide sequence ID" value="NZ_FOXF01000030.1"/>
</dbReference>
<organism evidence="4 5">
    <name type="scientific">Ruminobacter amylophilus</name>
    <dbReference type="NCBI Taxonomy" id="867"/>
    <lineage>
        <taxon>Bacteria</taxon>
        <taxon>Pseudomonadati</taxon>
        <taxon>Pseudomonadota</taxon>
        <taxon>Gammaproteobacteria</taxon>
        <taxon>Aeromonadales</taxon>
        <taxon>Succinivibrionaceae</taxon>
        <taxon>Ruminobacter</taxon>
    </lineage>
</organism>
<dbReference type="PROSITE" id="PS00893">
    <property type="entry name" value="NUDIX_BOX"/>
    <property type="match status" value="1"/>
</dbReference>
<comment type="cofactor">
    <cofactor evidence="1">
        <name>Mg(2+)</name>
        <dbReference type="ChEBI" id="CHEBI:18420"/>
    </cofactor>
</comment>
<gene>
    <name evidence="4" type="ORF">SAMN02910344_01568</name>
</gene>
<evidence type="ECO:0000256" key="1">
    <source>
        <dbReference type="ARBA" id="ARBA00001946"/>
    </source>
</evidence>
<dbReference type="InterPro" id="IPR000086">
    <property type="entry name" value="NUDIX_hydrolase_dom"/>
</dbReference>
<dbReference type="PANTHER" id="PTHR43046:SF14">
    <property type="entry name" value="MUTT_NUDIX FAMILY PROTEIN"/>
    <property type="match status" value="1"/>
</dbReference>
<dbReference type="InterPro" id="IPR020084">
    <property type="entry name" value="NUDIX_hydrolase_CS"/>
</dbReference>
<evidence type="ECO:0000256" key="2">
    <source>
        <dbReference type="ARBA" id="ARBA00022801"/>
    </source>
</evidence>
<dbReference type="PROSITE" id="PS51462">
    <property type="entry name" value="NUDIX"/>
    <property type="match status" value="1"/>
</dbReference>
<dbReference type="Pfam" id="PF00293">
    <property type="entry name" value="NUDIX"/>
    <property type="match status" value="1"/>
</dbReference>
<dbReference type="Gene3D" id="3.90.79.10">
    <property type="entry name" value="Nucleoside Triphosphate Pyrophosphohydrolase"/>
    <property type="match status" value="1"/>
</dbReference>
<dbReference type="PANTHER" id="PTHR43046">
    <property type="entry name" value="GDP-MANNOSE MANNOSYL HYDROLASE"/>
    <property type="match status" value="1"/>
</dbReference>
<dbReference type="AlphaFoldDB" id="A0A662ZII2"/>
<protein>
    <submittedName>
        <fullName evidence="4">Phosphatase NudJ</fullName>
    </submittedName>
</protein>
<feature type="domain" description="Nudix hydrolase" evidence="3">
    <location>
        <begin position="4"/>
        <end position="135"/>
    </location>
</feature>
<name>A0A662ZII2_9GAMM</name>
<evidence type="ECO:0000259" key="3">
    <source>
        <dbReference type="PROSITE" id="PS51462"/>
    </source>
</evidence>
<evidence type="ECO:0000313" key="4">
    <source>
        <dbReference type="EMBL" id="SFP50600.1"/>
    </source>
</evidence>